<proteinExistence type="predicted"/>
<name>A0A2P5B8J6_PARAD</name>
<evidence type="ECO:0000313" key="1">
    <source>
        <dbReference type="EMBL" id="PON45095.1"/>
    </source>
</evidence>
<dbReference type="Proteomes" id="UP000237105">
    <property type="component" value="Unassembled WGS sequence"/>
</dbReference>
<dbReference type="AlphaFoldDB" id="A0A2P5B8J6"/>
<sequence length="86" mass="9945">MVVKARQNTNLFSSHQFVTSRDFMKSNQENDNIVLESFLLLYDQSPIWYKEPGELGPPIRPRESIINSPIPAPSRKCLRDLINELT</sequence>
<gene>
    <name evidence="1" type="ORF">PanWU01x14_261290</name>
</gene>
<keyword evidence="2" id="KW-1185">Reference proteome</keyword>
<comment type="caution">
    <text evidence="1">The sequence shown here is derived from an EMBL/GenBank/DDBJ whole genome shotgun (WGS) entry which is preliminary data.</text>
</comment>
<reference evidence="2" key="1">
    <citation type="submission" date="2016-06" db="EMBL/GenBank/DDBJ databases">
        <title>Parallel loss of symbiosis genes in relatives of nitrogen-fixing non-legume Parasponia.</title>
        <authorList>
            <person name="Van Velzen R."/>
            <person name="Holmer R."/>
            <person name="Bu F."/>
            <person name="Rutten L."/>
            <person name="Van Zeijl A."/>
            <person name="Liu W."/>
            <person name="Santuari L."/>
            <person name="Cao Q."/>
            <person name="Sharma T."/>
            <person name="Shen D."/>
            <person name="Roswanjaya Y."/>
            <person name="Wardhani T."/>
            <person name="Kalhor M.S."/>
            <person name="Jansen J."/>
            <person name="Van den Hoogen J."/>
            <person name="Gungor B."/>
            <person name="Hartog M."/>
            <person name="Hontelez J."/>
            <person name="Verver J."/>
            <person name="Yang W.-C."/>
            <person name="Schijlen E."/>
            <person name="Repin R."/>
            <person name="Schilthuizen M."/>
            <person name="Schranz E."/>
            <person name="Heidstra R."/>
            <person name="Miyata K."/>
            <person name="Fedorova E."/>
            <person name="Kohlen W."/>
            <person name="Bisseling T."/>
            <person name="Smit S."/>
            <person name="Geurts R."/>
        </authorList>
    </citation>
    <scope>NUCLEOTIDE SEQUENCE [LARGE SCALE GENOMIC DNA]</scope>
    <source>
        <strain evidence="2">cv. WU1-14</strain>
    </source>
</reference>
<dbReference type="EMBL" id="JXTB01000337">
    <property type="protein sequence ID" value="PON45095.1"/>
    <property type="molecule type" value="Genomic_DNA"/>
</dbReference>
<evidence type="ECO:0000313" key="2">
    <source>
        <dbReference type="Proteomes" id="UP000237105"/>
    </source>
</evidence>
<organism evidence="1 2">
    <name type="scientific">Parasponia andersonii</name>
    <name type="common">Sponia andersonii</name>
    <dbReference type="NCBI Taxonomy" id="3476"/>
    <lineage>
        <taxon>Eukaryota</taxon>
        <taxon>Viridiplantae</taxon>
        <taxon>Streptophyta</taxon>
        <taxon>Embryophyta</taxon>
        <taxon>Tracheophyta</taxon>
        <taxon>Spermatophyta</taxon>
        <taxon>Magnoliopsida</taxon>
        <taxon>eudicotyledons</taxon>
        <taxon>Gunneridae</taxon>
        <taxon>Pentapetalae</taxon>
        <taxon>rosids</taxon>
        <taxon>fabids</taxon>
        <taxon>Rosales</taxon>
        <taxon>Cannabaceae</taxon>
        <taxon>Parasponia</taxon>
    </lineage>
</organism>
<protein>
    <submittedName>
        <fullName evidence="1">Uncharacterized protein</fullName>
    </submittedName>
</protein>
<accession>A0A2P5B8J6</accession>